<keyword evidence="10 13" id="KW-0539">Nucleus</keyword>
<keyword evidence="3" id="KW-0479">Metal-binding</keyword>
<keyword evidence="5" id="KW-0862">Zinc</keyword>
<dbReference type="GO" id="GO:0043565">
    <property type="term" value="F:sequence-specific DNA binding"/>
    <property type="evidence" value="ECO:0007669"/>
    <property type="project" value="UniProtKB-UniRule"/>
</dbReference>
<sequence>MAECKAYGCTNNKRRNRGKHFFCVPRPIDSTRLELAKRWLHNIGTSYTIQTFPFGRNSVVCEDHFKPTCYKRNLQAELLGTKPLCRLKADAVPTEFGHKKSVPPTPITTKMESFVPCANINIS</sequence>
<comment type="function">
    <text evidence="13">DNA-binding transcription regulator that regulates endothelial cell proliferation and G1/S cell-cycle progression. Specifically binds the 5'-[AT]NTNN[GT]GGCA[AGT]-3' core DNA sequence and acts by modulating expression of pRB-E2F cell-cycle target genes.</text>
</comment>
<evidence type="ECO:0000259" key="14">
    <source>
        <dbReference type="PROSITE" id="PS50950"/>
    </source>
</evidence>
<evidence type="ECO:0000256" key="6">
    <source>
        <dbReference type="ARBA" id="ARBA00023015"/>
    </source>
</evidence>
<keyword evidence="6 13" id="KW-0805">Transcription regulation</keyword>
<dbReference type="SMART" id="SM00692">
    <property type="entry name" value="DM3"/>
    <property type="match status" value="1"/>
</dbReference>
<reference evidence="15" key="1">
    <citation type="submission" date="2019-06" db="EMBL/GenBank/DDBJ databases">
        <authorList>
            <consortium name="Wellcome Sanger Institute Data Sharing"/>
        </authorList>
    </citation>
    <scope>NUCLEOTIDE SEQUENCE [LARGE SCALE GENOMIC DNA]</scope>
</reference>
<dbReference type="InterPro" id="IPR026516">
    <property type="entry name" value="THAP1/10"/>
</dbReference>
<evidence type="ECO:0000256" key="11">
    <source>
        <dbReference type="ARBA" id="ARBA00023306"/>
    </source>
</evidence>
<dbReference type="Proteomes" id="UP000472271">
    <property type="component" value="Chromosome 11"/>
</dbReference>
<evidence type="ECO:0000313" key="15">
    <source>
        <dbReference type="Ensembl" id="ENSSORP00005035297.1"/>
    </source>
</evidence>
<keyword evidence="11 13" id="KW-0131">Cell cycle</keyword>
<reference evidence="15" key="3">
    <citation type="submission" date="2025-09" db="UniProtKB">
        <authorList>
            <consortium name="Ensembl"/>
        </authorList>
    </citation>
    <scope>IDENTIFICATION</scope>
</reference>
<keyword evidence="16" id="KW-1185">Reference proteome</keyword>
<evidence type="ECO:0000256" key="3">
    <source>
        <dbReference type="ARBA" id="ARBA00022723"/>
    </source>
</evidence>
<keyword evidence="8 12" id="KW-0238">DNA-binding</keyword>
<evidence type="ECO:0000313" key="16">
    <source>
        <dbReference type="Proteomes" id="UP000472271"/>
    </source>
</evidence>
<dbReference type="Ensembl" id="ENSSORT00005036246.1">
    <property type="protein sequence ID" value="ENSSORP00005035297.1"/>
    <property type="gene ID" value="ENSSORG00005016670.1"/>
</dbReference>
<keyword evidence="7 13" id="KW-0175">Coiled coil</keyword>
<organism evidence="15 16">
    <name type="scientific">Sphaeramia orbicularis</name>
    <name type="common">orbiculate cardinalfish</name>
    <dbReference type="NCBI Taxonomy" id="375764"/>
    <lineage>
        <taxon>Eukaryota</taxon>
        <taxon>Metazoa</taxon>
        <taxon>Chordata</taxon>
        <taxon>Craniata</taxon>
        <taxon>Vertebrata</taxon>
        <taxon>Euteleostomi</taxon>
        <taxon>Actinopterygii</taxon>
        <taxon>Neopterygii</taxon>
        <taxon>Teleostei</taxon>
        <taxon>Neoteleostei</taxon>
        <taxon>Acanthomorphata</taxon>
        <taxon>Gobiaria</taxon>
        <taxon>Kurtiformes</taxon>
        <taxon>Apogonoidei</taxon>
        <taxon>Apogonidae</taxon>
        <taxon>Apogoninae</taxon>
        <taxon>Sphaeramia</taxon>
    </lineage>
</organism>
<evidence type="ECO:0000256" key="2">
    <source>
        <dbReference type="ARBA" id="ARBA00006177"/>
    </source>
</evidence>
<dbReference type="PANTHER" id="PTHR46600:SF1">
    <property type="entry name" value="THAP DOMAIN-CONTAINING PROTEIN 1"/>
    <property type="match status" value="1"/>
</dbReference>
<evidence type="ECO:0000256" key="7">
    <source>
        <dbReference type="ARBA" id="ARBA00023054"/>
    </source>
</evidence>
<evidence type="ECO:0000256" key="5">
    <source>
        <dbReference type="ARBA" id="ARBA00022833"/>
    </source>
</evidence>
<dbReference type="GO" id="GO:0008270">
    <property type="term" value="F:zinc ion binding"/>
    <property type="evidence" value="ECO:0007669"/>
    <property type="project" value="UniProtKB-KW"/>
</dbReference>
<protein>
    <recommendedName>
        <fullName evidence="13">THAP domain-containing protein 1</fullName>
    </recommendedName>
</protein>
<evidence type="ECO:0000256" key="4">
    <source>
        <dbReference type="ARBA" id="ARBA00022771"/>
    </source>
</evidence>
<evidence type="ECO:0000256" key="9">
    <source>
        <dbReference type="ARBA" id="ARBA00023163"/>
    </source>
</evidence>
<dbReference type="PANTHER" id="PTHR46600">
    <property type="entry name" value="THAP DOMAIN-CONTAINING"/>
    <property type="match status" value="1"/>
</dbReference>
<dbReference type="SMART" id="SM00980">
    <property type="entry name" value="THAP"/>
    <property type="match status" value="1"/>
</dbReference>
<evidence type="ECO:0000256" key="13">
    <source>
        <dbReference type="RuleBase" id="RU369073"/>
    </source>
</evidence>
<dbReference type="SUPFAM" id="SSF57716">
    <property type="entry name" value="Glucocorticoid receptor-like (DNA-binding domain)"/>
    <property type="match status" value="1"/>
</dbReference>
<evidence type="ECO:0000256" key="12">
    <source>
        <dbReference type="PROSITE-ProRule" id="PRU00309"/>
    </source>
</evidence>
<dbReference type="AlphaFoldDB" id="A0A673B3Q0"/>
<name>A0A673B3Q0_9TELE</name>
<keyword evidence="9 13" id="KW-0804">Transcription</keyword>
<dbReference type="Pfam" id="PF05485">
    <property type="entry name" value="THAP"/>
    <property type="match status" value="1"/>
</dbReference>
<dbReference type="GO" id="GO:0001935">
    <property type="term" value="P:endothelial cell proliferation"/>
    <property type="evidence" value="ECO:0007669"/>
    <property type="project" value="UniProtKB-UniRule"/>
</dbReference>
<keyword evidence="4 12" id="KW-0863">Zinc-finger</keyword>
<evidence type="ECO:0000256" key="10">
    <source>
        <dbReference type="ARBA" id="ARBA00023242"/>
    </source>
</evidence>
<evidence type="ECO:0000256" key="1">
    <source>
        <dbReference type="ARBA" id="ARBA00004642"/>
    </source>
</evidence>
<proteinExistence type="inferred from homology"/>
<evidence type="ECO:0000256" key="8">
    <source>
        <dbReference type="ARBA" id="ARBA00023125"/>
    </source>
</evidence>
<dbReference type="InterPro" id="IPR006612">
    <property type="entry name" value="THAP_Znf"/>
</dbReference>
<dbReference type="InParanoid" id="A0A673B3Q0"/>
<dbReference type="GO" id="GO:0005654">
    <property type="term" value="C:nucleoplasm"/>
    <property type="evidence" value="ECO:0007669"/>
    <property type="project" value="UniProtKB-SubCell"/>
</dbReference>
<dbReference type="PROSITE" id="PS50950">
    <property type="entry name" value="ZF_THAP"/>
    <property type="match status" value="1"/>
</dbReference>
<comment type="similarity">
    <text evidence="2 13">Belongs to the THAP1 family.</text>
</comment>
<feature type="domain" description="THAP-type" evidence="14">
    <location>
        <begin position="1"/>
        <end position="96"/>
    </location>
</feature>
<comment type="subcellular location">
    <subcellularLocation>
        <location evidence="1 13">Nucleus</location>
        <location evidence="1 13">Nucleoplasm</location>
    </subcellularLocation>
</comment>
<dbReference type="GO" id="GO:0003700">
    <property type="term" value="F:DNA-binding transcription factor activity"/>
    <property type="evidence" value="ECO:0007669"/>
    <property type="project" value="UniProtKB-UniRule"/>
</dbReference>
<reference evidence="15" key="2">
    <citation type="submission" date="2025-08" db="UniProtKB">
        <authorList>
            <consortium name="Ensembl"/>
        </authorList>
    </citation>
    <scope>IDENTIFICATION</scope>
</reference>
<accession>A0A673B3Q0</accession>